<feature type="compositionally biased region" description="Basic and acidic residues" evidence="1">
    <location>
        <begin position="69"/>
        <end position="78"/>
    </location>
</feature>
<feature type="compositionally biased region" description="Polar residues" evidence="1">
    <location>
        <begin position="1"/>
        <end position="20"/>
    </location>
</feature>
<accession>A0A0A1UFM4</accession>
<name>A0A0A1UFM4_ENTIV</name>
<keyword evidence="2" id="KW-1133">Transmembrane helix</keyword>
<evidence type="ECO:0000256" key="2">
    <source>
        <dbReference type="SAM" id="Phobius"/>
    </source>
</evidence>
<keyword evidence="2" id="KW-0812">Transmembrane</keyword>
<evidence type="ECO:0000256" key="1">
    <source>
        <dbReference type="SAM" id="MobiDB-lite"/>
    </source>
</evidence>
<dbReference type="VEuPathDB" id="AmoebaDB:EIN_371760"/>
<proteinExistence type="predicted"/>
<reference evidence="3 4" key="1">
    <citation type="submission" date="2012-10" db="EMBL/GenBank/DDBJ databases">
        <authorList>
            <person name="Zafar N."/>
            <person name="Inman J."/>
            <person name="Hall N."/>
            <person name="Lorenzi H."/>
            <person name="Caler E."/>
        </authorList>
    </citation>
    <scope>NUCLEOTIDE SEQUENCE [LARGE SCALE GENOMIC DNA]</scope>
    <source>
        <strain evidence="3 4">IP1</strain>
    </source>
</reference>
<keyword evidence="4" id="KW-1185">Reference proteome</keyword>
<dbReference type="KEGG" id="eiv:EIN_371760"/>
<feature type="transmembrane region" description="Helical" evidence="2">
    <location>
        <begin position="85"/>
        <end position="111"/>
    </location>
</feature>
<protein>
    <submittedName>
        <fullName evidence="3">Uncharacterized protein</fullName>
    </submittedName>
</protein>
<feature type="region of interest" description="Disordered" evidence="1">
    <location>
        <begin position="1"/>
        <end position="78"/>
    </location>
</feature>
<evidence type="ECO:0000313" key="3">
    <source>
        <dbReference type="EMBL" id="ELP92764.1"/>
    </source>
</evidence>
<gene>
    <name evidence="3" type="ORF">EIN_371760</name>
</gene>
<evidence type="ECO:0000313" key="4">
    <source>
        <dbReference type="Proteomes" id="UP000014680"/>
    </source>
</evidence>
<dbReference type="AlphaFoldDB" id="A0A0A1UFM4"/>
<organism evidence="3 4">
    <name type="scientific">Entamoeba invadens IP1</name>
    <dbReference type="NCBI Taxonomy" id="370355"/>
    <lineage>
        <taxon>Eukaryota</taxon>
        <taxon>Amoebozoa</taxon>
        <taxon>Evosea</taxon>
        <taxon>Archamoebae</taxon>
        <taxon>Mastigamoebida</taxon>
        <taxon>Entamoebidae</taxon>
        <taxon>Entamoeba</taxon>
    </lineage>
</organism>
<dbReference type="Proteomes" id="UP000014680">
    <property type="component" value="Unassembled WGS sequence"/>
</dbReference>
<sequence>MSNPQNESINEDYSPSNPILTQRDVGEEYNVVNEKTSTPDVQELPSNGLVEEQKDEEESKKDDDDEEPEVKSRGEEQADKAMSRVIFCISPTAFLVVLFGITALVLTTYFIQKH</sequence>
<dbReference type="GeneID" id="14891773"/>
<dbReference type="EMBL" id="KB206332">
    <property type="protein sequence ID" value="ELP92764.1"/>
    <property type="molecule type" value="Genomic_DNA"/>
</dbReference>
<keyword evidence="2" id="KW-0472">Membrane</keyword>
<dbReference type="RefSeq" id="XP_004259535.1">
    <property type="nucleotide sequence ID" value="XM_004259487.1"/>
</dbReference>